<keyword evidence="4" id="KW-0408">Iron</keyword>
<keyword evidence="2" id="KW-0479">Metal-binding</keyword>
<evidence type="ECO:0000256" key="4">
    <source>
        <dbReference type="ARBA" id="ARBA00023004"/>
    </source>
</evidence>
<keyword evidence="3" id="KW-0560">Oxidoreductase</keyword>
<dbReference type="SUPFAM" id="SSF48264">
    <property type="entry name" value="Cytochrome P450"/>
    <property type="match status" value="1"/>
</dbReference>
<evidence type="ECO:0000313" key="6">
    <source>
        <dbReference type="EMBL" id="DAD24894.1"/>
    </source>
</evidence>
<dbReference type="GO" id="GO:0004497">
    <property type="term" value="F:monooxygenase activity"/>
    <property type="evidence" value="ECO:0007669"/>
    <property type="project" value="InterPro"/>
</dbReference>
<organism evidence="6 7">
    <name type="scientific">Nelumbo nucifera</name>
    <name type="common">Sacred lotus</name>
    <dbReference type="NCBI Taxonomy" id="4432"/>
    <lineage>
        <taxon>Eukaryota</taxon>
        <taxon>Viridiplantae</taxon>
        <taxon>Streptophyta</taxon>
        <taxon>Embryophyta</taxon>
        <taxon>Tracheophyta</taxon>
        <taxon>Spermatophyta</taxon>
        <taxon>Magnoliopsida</taxon>
        <taxon>Proteales</taxon>
        <taxon>Nelumbonaceae</taxon>
        <taxon>Nelumbo</taxon>
    </lineage>
</organism>
<evidence type="ECO:0000256" key="1">
    <source>
        <dbReference type="ARBA" id="ARBA00010617"/>
    </source>
</evidence>
<dbReference type="Proteomes" id="UP000607653">
    <property type="component" value="Unassembled WGS sequence"/>
</dbReference>
<gene>
    <name evidence="6" type="ORF">HUJ06_026358</name>
</gene>
<name>A0A822XTF4_NELNU</name>
<accession>A0A822XTF4</accession>
<evidence type="ECO:0000313" key="7">
    <source>
        <dbReference type="Proteomes" id="UP000607653"/>
    </source>
</evidence>
<dbReference type="GO" id="GO:0016705">
    <property type="term" value="F:oxidoreductase activity, acting on paired donors, with incorporation or reduction of molecular oxygen"/>
    <property type="evidence" value="ECO:0007669"/>
    <property type="project" value="InterPro"/>
</dbReference>
<protein>
    <submittedName>
        <fullName evidence="6">Uncharacterized protein</fullName>
    </submittedName>
</protein>
<dbReference type="AlphaFoldDB" id="A0A822XTF4"/>
<feature type="compositionally biased region" description="Basic residues" evidence="5">
    <location>
        <begin position="79"/>
        <end position="97"/>
    </location>
</feature>
<dbReference type="InterPro" id="IPR036396">
    <property type="entry name" value="Cyt_P450_sf"/>
</dbReference>
<evidence type="ECO:0000256" key="2">
    <source>
        <dbReference type="ARBA" id="ARBA00022723"/>
    </source>
</evidence>
<dbReference type="GO" id="GO:0005506">
    <property type="term" value="F:iron ion binding"/>
    <property type="evidence" value="ECO:0007669"/>
    <property type="project" value="InterPro"/>
</dbReference>
<reference evidence="6 7" key="1">
    <citation type="journal article" date="2020" name="Mol. Biol. Evol.">
        <title>Distinct Expression and Methylation Patterns for Genes with Different Fates following a Single Whole-Genome Duplication in Flowering Plants.</title>
        <authorList>
            <person name="Shi T."/>
            <person name="Rahmani R.S."/>
            <person name="Gugger P.F."/>
            <person name="Wang M."/>
            <person name="Li H."/>
            <person name="Zhang Y."/>
            <person name="Li Z."/>
            <person name="Wang Q."/>
            <person name="Van de Peer Y."/>
            <person name="Marchal K."/>
            <person name="Chen J."/>
        </authorList>
    </citation>
    <scope>NUCLEOTIDE SEQUENCE [LARGE SCALE GENOMIC DNA]</scope>
    <source>
        <tissue evidence="6">Leaf</tissue>
    </source>
</reference>
<dbReference type="InterPro" id="IPR001128">
    <property type="entry name" value="Cyt_P450"/>
</dbReference>
<evidence type="ECO:0000256" key="5">
    <source>
        <dbReference type="SAM" id="MobiDB-lite"/>
    </source>
</evidence>
<dbReference type="EMBL" id="DUZY01000001">
    <property type="protein sequence ID" value="DAD24894.1"/>
    <property type="molecule type" value="Genomic_DNA"/>
</dbReference>
<dbReference type="Gene3D" id="1.10.630.10">
    <property type="entry name" value="Cytochrome P450"/>
    <property type="match status" value="1"/>
</dbReference>
<feature type="region of interest" description="Disordered" evidence="5">
    <location>
        <begin position="76"/>
        <end position="97"/>
    </location>
</feature>
<dbReference type="GO" id="GO:0020037">
    <property type="term" value="F:heme binding"/>
    <property type="evidence" value="ECO:0007669"/>
    <property type="project" value="InterPro"/>
</dbReference>
<dbReference type="PANTHER" id="PTHR24296">
    <property type="entry name" value="CYTOCHROME P450"/>
    <property type="match status" value="1"/>
</dbReference>
<dbReference type="Pfam" id="PF00067">
    <property type="entry name" value="p450"/>
    <property type="match status" value="1"/>
</dbReference>
<comment type="similarity">
    <text evidence="1">Belongs to the cytochrome P450 family.</text>
</comment>
<keyword evidence="7" id="KW-1185">Reference proteome</keyword>
<comment type="caution">
    <text evidence="6">The sequence shown here is derived from an EMBL/GenBank/DDBJ whole genome shotgun (WGS) entry which is preliminary data.</text>
</comment>
<sequence length="97" mass="10900">MVISFIMAGRDTTSAAMTWLFWSLSRHPNSEKDVVKEVVTTLGNNGQKSLDYEALKDLPLFKACLSDGLVLEALPHPRNAPKRKRQNCRKRQKAGSE</sequence>
<evidence type="ECO:0000256" key="3">
    <source>
        <dbReference type="ARBA" id="ARBA00023002"/>
    </source>
</evidence>
<proteinExistence type="inferred from homology"/>